<evidence type="ECO:0000313" key="6">
    <source>
        <dbReference type="Proteomes" id="UP000027059"/>
    </source>
</evidence>
<dbReference type="Gene3D" id="3.30.450.20">
    <property type="entry name" value="PAS domain"/>
    <property type="match status" value="2"/>
</dbReference>
<dbReference type="NCBIfam" id="TIGR00229">
    <property type="entry name" value="sensory_box"/>
    <property type="match status" value="2"/>
</dbReference>
<evidence type="ECO:0000259" key="4">
    <source>
        <dbReference type="PROSITE" id="PS50887"/>
    </source>
</evidence>
<proteinExistence type="predicted"/>
<dbReference type="SUPFAM" id="SSF55073">
    <property type="entry name" value="Nucleotide cyclase"/>
    <property type="match status" value="1"/>
</dbReference>
<evidence type="ECO:0000259" key="2">
    <source>
        <dbReference type="PROSITE" id="PS50113"/>
    </source>
</evidence>
<dbReference type="Gene3D" id="3.30.450.40">
    <property type="match status" value="1"/>
</dbReference>
<keyword evidence="6" id="KW-1185">Reference proteome</keyword>
<dbReference type="PROSITE" id="PS50883">
    <property type="entry name" value="EAL"/>
    <property type="match status" value="1"/>
</dbReference>
<dbReference type="Gene3D" id="3.30.70.270">
    <property type="match status" value="1"/>
</dbReference>
<protein>
    <recommendedName>
        <fullName evidence="7">Diguanylate cyclase</fullName>
    </recommendedName>
</protein>
<dbReference type="SUPFAM" id="SSF55785">
    <property type="entry name" value="PYP-like sensor domain (PAS domain)"/>
    <property type="match status" value="2"/>
</dbReference>
<dbReference type="OrthoDB" id="9124519at2"/>
<reference evidence="5 6" key="2">
    <citation type="journal article" date="2015" name="Biomed. Res. Int.">
        <title>Effects of Arsenite Resistance on the Growth and Functional Gene Expression of Leptospirillum ferriphilum and Acidithiobacillus thiooxidans in Pure Culture and Coculture.</title>
        <authorList>
            <person name="Jiang H."/>
            <person name="Liang Y."/>
            <person name="Yin H."/>
            <person name="Xiao Y."/>
            <person name="Guo X."/>
            <person name="Xu Y."/>
            <person name="Hu Q."/>
            <person name="Liu H."/>
            <person name="Liu X."/>
        </authorList>
    </citation>
    <scope>NUCLEOTIDE SEQUENCE [LARGE SCALE GENOMIC DNA]</scope>
    <source>
        <strain evidence="5 6">YSK</strain>
    </source>
</reference>
<dbReference type="EMBL" id="CP007243">
    <property type="protein sequence ID" value="AIA31579.1"/>
    <property type="molecule type" value="Genomic_DNA"/>
</dbReference>
<dbReference type="CDD" id="cd01949">
    <property type="entry name" value="GGDEF"/>
    <property type="match status" value="1"/>
</dbReference>
<sequence length="1144" mass="128414">MRTEDADPPKAPDPREKMTLPPEILTPLLNPLKQHLPDLAILQCARREPDKPGWTTWVLLGDEAPLSGLDCWLTRTIENGMPLTWEGPGPEEETPFFRWAKKKGFSSFALHPLPAPFRNTIALLGTRNPDFLSALPDPLLSWVLSIASLAASLRGEAQAQRGKVVDDRYRRLFLHAPDGLFLVDPVSLKVLEGNPIFADMTGDFFRELLPGASLAALWNTTEDDLHHVVDRLRKSGDPIQNQKRTLLRKDGTFLHTSANMTLVPGPEDEHLLVQVRDITARVEMEGLNEIFATLDQMLLAGAPLEALLHTLLGGIQKLFFFFSIHFCRPHPDGSLELLHSFSRSKSFEDAIQGLASRIRWNEEQPSNETSVGMALRTRTTRFMEKGESGTPLLQKVFSRFNIDATVSIPVLRGEGKIPWGTITITLPRGERISPEKIAILEKIATRISLAFERHEELSQIRLQKSAMECIPVPMAITDPGGEIEWCNDAFQKRVSSDILRMVGNVPEFLVRGGERDELARQIWNTLNGGSFFSGEIRHAAKNGDVSVTDTLITAIRNENGDIRHLILTETDISEKKRLEDILKRQAWSDGLTGLPNRTHLEILMDEAIHRSRLSGKGVAVCFFDLDGFKPVNDRFGHAFGDRILVEVSHRLQNSVRSGDTVARLGGDEFVLLLEEIDRNATIHQLLARILESIARPFEAPGTPLSLTASIGVTIYPEDLSPSDVLLRHADHALYQAKKDGRNRFVLFRPETPRTMQPDAGHLPEVFPVRSGEEKRALLLDPELDLSSGRISGIHIRQDARELDRPPDTPPDNLSRWSRYRDEQFSLLRQGLRILSDLEKEGFDQTVTIPVDARLLIEPGFLSTLEHMVQTMGLLNLSRLELALESTKTMDKPGDPAGIFLRYREKGFSLCLDDCLGQSLHAMEQIRAWPLSRIRIHPSLTREISENDKALVIFDSLVHLAQAYGQNVIAAGVDDRDTLRLVLRSSARFFQGSLLSPPLEPEQLRNSLKALSSQTPGTGTPQPKPDFFLLMGTMQHQRAIRRLLELLETGRPFPYSLEEVDSPRTCYLGRWLDSQRTDRLAGDPLFQETVRLHARAHALTGQILRLHQAGKLQEARSLVPEILVCRNSILDTLPFFSTDSPTQRP</sequence>
<dbReference type="SMART" id="SM00052">
    <property type="entry name" value="EAL"/>
    <property type="match status" value="1"/>
</dbReference>
<organism evidence="5 6">
    <name type="scientific">Leptospirillum ferriphilum YSK</name>
    <dbReference type="NCBI Taxonomy" id="1441628"/>
    <lineage>
        <taxon>Bacteria</taxon>
        <taxon>Pseudomonadati</taxon>
        <taxon>Nitrospirota</taxon>
        <taxon>Nitrospiria</taxon>
        <taxon>Nitrospirales</taxon>
        <taxon>Nitrospiraceae</taxon>
        <taxon>Leptospirillum</taxon>
    </lineage>
</organism>
<dbReference type="CDD" id="cd00130">
    <property type="entry name" value="PAS"/>
    <property type="match status" value="1"/>
</dbReference>
<dbReference type="PANTHER" id="PTHR44757:SF2">
    <property type="entry name" value="BIOFILM ARCHITECTURE MAINTENANCE PROTEIN MBAA"/>
    <property type="match status" value="1"/>
</dbReference>
<dbReference type="PANTHER" id="PTHR44757">
    <property type="entry name" value="DIGUANYLATE CYCLASE DGCP"/>
    <property type="match status" value="1"/>
</dbReference>
<dbReference type="Pfam" id="PF00990">
    <property type="entry name" value="GGDEF"/>
    <property type="match status" value="1"/>
</dbReference>
<dbReference type="Pfam" id="PF00563">
    <property type="entry name" value="EAL"/>
    <property type="match status" value="1"/>
</dbReference>
<dbReference type="SUPFAM" id="SSF141868">
    <property type="entry name" value="EAL domain-like"/>
    <property type="match status" value="1"/>
</dbReference>
<dbReference type="InterPro" id="IPR001633">
    <property type="entry name" value="EAL_dom"/>
</dbReference>
<dbReference type="Gene3D" id="3.20.20.450">
    <property type="entry name" value="EAL domain"/>
    <property type="match status" value="1"/>
</dbReference>
<dbReference type="SMART" id="SM00086">
    <property type="entry name" value="PAC"/>
    <property type="match status" value="2"/>
</dbReference>
<dbReference type="InterPro" id="IPR000014">
    <property type="entry name" value="PAS"/>
</dbReference>
<feature type="domain" description="EAL" evidence="3">
    <location>
        <begin position="755"/>
        <end position="1011"/>
    </location>
</feature>
<feature type="compositionally biased region" description="Basic and acidic residues" evidence="1">
    <location>
        <begin position="1"/>
        <end position="18"/>
    </location>
</feature>
<feature type="domain" description="GGDEF" evidence="4">
    <location>
        <begin position="616"/>
        <end position="749"/>
    </location>
</feature>
<dbReference type="AlphaFoldDB" id="A0A059XSH7"/>
<name>A0A059XSH7_9BACT</name>
<dbReference type="HOGENOM" id="CLU_008786_0_0_0"/>
<dbReference type="Pfam" id="PF13426">
    <property type="entry name" value="PAS_9"/>
    <property type="match status" value="1"/>
</dbReference>
<dbReference type="InterPro" id="IPR001610">
    <property type="entry name" value="PAC"/>
</dbReference>
<feature type="region of interest" description="Disordered" evidence="1">
    <location>
        <begin position="1"/>
        <end position="21"/>
    </location>
</feature>
<reference evidence="6" key="1">
    <citation type="submission" date="2014-02" db="EMBL/GenBank/DDBJ databases">
        <title>Complete genome sequence and comparative genomic analysis of the nitrogen-fixing bacterium Leptospirillum ferriphilum YSK.</title>
        <authorList>
            <person name="Guo X."/>
            <person name="Yin H."/>
            <person name="Liang Y."/>
            <person name="Hu Q."/>
            <person name="Ma L."/>
            <person name="Xiao Y."/>
            <person name="Zhang X."/>
            <person name="Qiu G."/>
            <person name="Liu X."/>
        </authorList>
    </citation>
    <scope>NUCLEOTIDE SEQUENCE [LARGE SCALE GENOMIC DNA]</scope>
    <source>
        <strain evidence="6">YSK</strain>
    </source>
</reference>
<accession>A0A059XSH7</accession>
<dbReference type="GO" id="GO:0003824">
    <property type="term" value="F:catalytic activity"/>
    <property type="evidence" value="ECO:0007669"/>
    <property type="project" value="UniProtKB-ARBA"/>
</dbReference>
<dbReference type="InterPro" id="IPR035965">
    <property type="entry name" value="PAS-like_dom_sf"/>
</dbReference>
<dbReference type="InterPro" id="IPR035919">
    <property type="entry name" value="EAL_sf"/>
</dbReference>
<evidence type="ECO:0008006" key="7">
    <source>
        <dbReference type="Google" id="ProtNLM"/>
    </source>
</evidence>
<dbReference type="SUPFAM" id="SSF55781">
    <property type="entry name" value="GAF domain-like"/>
    <property type="match status" value="1"/>
</dbReference>
<dbReference type="InterPro" id="IPR043128">
    <property type="entry name" value="Rev_trsase/Diguanyl_cyclase"/>
</dbReference>
<dbReference type="InterPro" id="IPR000700">
    <property type="entry name" value="PAS-assoc_C"/>
</dbReference>
<evidence type="ECO:0000256" key="1">
    <source>
        <dbReference type="SAM" id="MobiDB-lite"/>
    </source>
</evidence>
<dbReference type="CDD" id="cd01948">
    <property type="entry name" value="EAL"/>
    <property type="match status" value="1"/>
</dbReference>
<dbReference type="RefSeq" id="WP_038504838.1">
    <property type="nucleotide sequence ID" value="NZ_CP007243.1"/>
</dbReference>
<dbReference type="NCBIfam" id="TIGR00254">
    <property type="entry name" value="GGDEF"/>
    <property type="match status" value="1"/>
</dbReference>
<gene>
    <name evidence="5" type="ORF">Y981_03945</name>
</gene>
<evidence type="ECO:0000313" key="5">
    <source>
        <dbReference type="EMBL" id="AIA31579.1"/>
    </source>
</evidence>
<dbReference type="KEGG" id="lfp:Y981_03945"/>
<dbReference type="PROSITE" id="PS50887">
    <property type="entry name" value="GGDEF"/>
    <property type="match status" value="1"/>
</dbReference>
<dbReference type="SMART" id="SM00267">
    <property type="entry name" value="GGDEF"/>
    <property type="match status" value="1"/>
</dbReference>
<dbReference type="InterPro" id="IPR000160">
    <property type="entry name" value="GGDEF_dom"/>
</dbReference>
<dbReference type="InterPro" id="IPR052155">
    <property type="entry name" value="Biofilm_reg_signaling"/>
</dbReference>
<dbReference type="SMART" id="SM00091">
    <property type="entry name" value="PAS"/>
    <property type="match status" value="2"/>
</dbReference>
<evidence type="ECO:0000259" key="3">
    <source>
        <dbReference type="PROSITE" id="PS50883"/>
    </source>
</evidence>
<dbReference type="Proteomes" id="UP000027059">
    <property type="component" value="Chromosome"/>
</dbReference>
<dbReference type="FunFam" id="3.30.70.270:FF:000001">
    <property type="entry name" value="Diguanylate cyclase domain protein"/>
    <property type="match status" value="1"/>
</dbReference>
<dbReference type="InterPro" id="IPR029787">
    <property type="entry name" value="Nucleotide_cyclase"/>
</dbReference>
<dbReference type="InterPro" id="IPR013767">
    <property type="entry name" value="PAS_fold"/>
</dbReference>
<feature type="domain" description="PAC" evidence="2">
    <location>
        <begin position="532"/>
        <end position="584"/>
    </location>
</feature>
<dbReference type="PROSITE" id="PS50113">
    <property type="entry name" value="PAC"/>
    <property type="match status" value="1"/>
</dbReference>
<dbReference type="GO" id="GO:0006355">
    <property type="term" value="P:regulation of DNA-templated transcription"/>
    <property type="evidence" value="ECO:0007669"/>
    <property type="project" value="InterPro"/>
</dbReference>
<dbReference type="InterPro" id="IPR029016">
    <property type="entry name" value="GAF-like_dom_sf"/>
</dbReference>
<dbReference type="Gene3D" id="1.20.120.30">
    <property type="entry name" value="Aspartate receptor, ligand-binding domain"/>
    <property type="match status" value="1"/>
</dbReference>
<dbReference type="Pfam" id="PF00989">
    <property type="entry name" value="PAS"/>
    <property type="match status" value="1"/>
</dbReference>